<feature type="transmembrane region" description="Helical" evidence="1">
    <location>
        <begin position="39"/>
        <end position="57"/>
    </location>
</feature>
<keyword evidence="1" id="KW-0472">Membrane</keyword>
<evidence type="ECO:0000256" key="1">
    <source>
        <dbReference type="SAM" id="Phobius"/>
    </source>
</evidence>
<organism evidence="2 3">
    <name type="scientific">Halolamina pelagica</name>
    <dbReference type="NCBI Taxonomy" id="699431"/>
    <lineage>
        <taxon>Archaea</taxon>
        <taxon>Methanobacteriati</taxon>
        <taxon>Methanobacteriota</taxon>
        <taxon>Stenosarchaea group</taxon>
        <taxon>Halobacteria</taxon>
        <taxon>Halobacteriales</taxon>
        <taxon>Haloferacaceae</taxon>
    </lineage>
</organism>
<feature type="transmembrane region" description="Helical" evidence="1">
    <location>
        <begin position="12"/>
        <end position="33"/>
    </location>
</feature>
<evidence type="ECO:0000313" key="2">
    <source>
        <dbReference type="EMBL" id="SFP07579.1"/>
    </source>
</evidence>
<dbReference type="EMBL" id="FOXI01000001">
    <property type="protein sequence ID" value="SFP07579.1"/>
    <property type="molecule type" value="Genomic_DNA"/>
</dbReference>
<proteinExistence type="predicted"/>
<dbReference type="RefSeq" id="WP_143076867.1">
    <property type="nucleotide sequence ID" value="NZ_FOXI01000001.1"/>
</dbReference>
<name>A0A1I5MDI3_9EURY</name>
<keyword evidence="3" id="KW-1185">Reference proteome</keyword>
<protein>
    <submittedName>
        <fullName evidence="2">Uncharacterized protein</fullName>
    </submittedName>
</protein>
<reference evidence="3" key="1">
    <citation type="submission" date="2016-10" db="EMBL/GenBank/DDBJ databases">
        <authorList>
            <person name="Varghese N."/>
            <person name="Submissions S."/>
        </authorList>
    </citation>
    <scope>NUCLEOTIDE SEQUENCE [LARGE SCALE GENOMIC DNA]</scope>
    <source>
        <strain evidence="3">CGMCC 1.10329</strain>
    </source>
</reference>
<accession>A0A1I5MDI3</accession>
<keyword evidence="1" id="KW-1133">Transmembrane helix</keyword>
<keyword evidence="1" id="KW-0812">Transmembrane</keyword>
<gene>
    <name evidence="2" type="ORF">SAMN05216277_101220</name>
</gene>
<evidence type="ECO:0000313" key="3">
    <source>
        <dbReference type="Proteomes" id="UP000183769"/>
    </source>
</evidence>
<dbReference type="AlphaFoldDB" id="A0A1I5MDI3"/>
<sequence>MPGRSSTAPGLWLLGLVVAVVALVGTTQLGWEFGGFDDPVPIAIGVACAVLAAIAWLR</sequence>
<dbReference type="Proteomes" id="UP000183769">
    <property type="component" value="Unassembled WGS sequence"/>
</dbReference>